<reference evidence="1" key="1">
    <citation type="submission" date="2023-06" db="EMBL/GenBank/DDBJ databases">
        <title>Robiginitalea aurantiacus sp. nov. and Algoriphagus sediminis sp. nov., isolated from coastal sediment.</title>
        <authorList>
            <person name="Zhou Z.Y."/>
            <person name="An J."/>
            <person name="Jia Y.W."/>
            <person name="Du Z.J."/>
        </authorList>
    </citation>
    <scope>NUCLEOTIDE SEQUENCE</scope>
    <source>
        <strain evidence="1">C2-7</strain>
    </source>
</reference>
<evidence type="ECO:0000313" key="2">
    <source>
        <dbReference type="Proteomes" id="UP001171916"/>
    </source>
</evidence>
<sequence>MKKIKNISRSLSAISAVVALIFVSSCDSDSDPIVPEPDLSVVEDDVEVNKAFEDLDNLTLTILIEGDQFGARLAANQDGPICDDTDIMLDEESNEVVIDFGDGCTINGITRKGKVIFTSSRPLVIESLLFPGFSVVTTFDGYEVNGLKIEGTRTIRLQSFNPPSSADLGVEVRDGKVTWPDGSFVTYRSDQTRAITLEQGDYTLGISGSASGTSREGFDYTAVITTDLILRQSCIETGVLNPSFGVIQFNYRGIEVGLNYGFDECDNEVELTYPGGAKLVTLD</sequence>
<protein>
    <recommendedName>
        <fullName evidence="3">DUF4382 domain-containing protein</fullName>
    </recommendedName>
</protein>
<dbReference type="Proteomes" id="UP001171916">
    <property type="component" value="Unassembled WGS sequence"/>
</dbReference>
<evidence type="ECO:0000313" key="1">
    <source>
        <dbReference type="EMBL" id="MDN3203797.1"/>
    </source>
</evidence>
<dbReference type="RefSeq" id="WP_289999360.1">
    <property type="nucleotide sequence ID" value="NZ_JAUEPH010000003.1"/>
</dbReference>
<name>A0ABT7YB98_9BACT</name>
<accession>A0ABT7YB98</accession>
<dbReference type="EMBL" id="JAUEPH010000003">
    <property type="protein sequence ID" value="MDN3203797.1"/>
    <property type="molecule type" value="Genomic_DNA"/>
</dbReference>
<gene>
    <name evidence="1" type="ORF">QVH07_06535</name>
</gene>
<comment type="caution">
    <text evidence="1">The sequence shown here is derived from an EMBL/GenBank/DDBJ whole genome shotgun (WGS) entry which is preliminary data.</text>
</comment>
<proteinExistence type="predicted"/>
<organism evidence="1 2">
    <name type="scientific">Algoriphagus sediminis</name>
    <dbReference type="NCBI Taxonomy" id="3057113"/>
    <lineage>
        <taxon>Bacteria</taxon>
        <taxon>Pseudomonadati</taxon>
        <taxon>Bacteroidota</taxon>
        <taxon>Cytophagia</taxon>
        <taxon>Cytophagales</taxon>
        <taxon>Cyclobacteriaceae</taxon>
        <taxon>Algoriphagus</taxon>
    </lineage>
</organism>
<evidence type="ECO:0008006" key="3">
    <source>
        <dbReference type="Google" id="ProtNLM"/>
    </source>
</evidence>
<dbReference type="PROSITE" id="PS51257">
    <property type="entry name" value="PROKAR_LIPOPROTEIN"/>
    <property type="match status" value="1"/>
</dbReference>
<keyword evidence="2" id="KW-1185">Reference proteome</keyword>